<dbReference type="EMBL" id="JALJZU010000002">
    <property type="protein sequence ID" value="MCP2007723.1"/>
    <property type="molecule type" value="Genomic_DNA"/>
</dbReference>
<sequence>MRHLLLAATLALALPPALAIDGVVYSQAGHGAIAGATVTSGGASTQTDAAGHFHLPAAGPSVAVRAPGYARRQLPYAGDGAALRLELAPFQAKALYLSSYGIGSDALREAALALVKQTELNALVIDVKSDRGMIPYASTIALAERIGAQKVRTVKDMPALVAQLHQRNIYLIARIVVFKDDPLANARPDLALKNRQGQLWRDGEDLSWVDPTRQEVWQYNLDIAEEAARLGFDEIQFDYVRFPDAPGAQYAQPSTQASRVDAISGFLGAARARLAPYNVFVAADIFGYVLWNTDDTAIGQQLERLAESLDYICPMLYPSGFKWGIPNYRNPLEHPYDIVYRSLQRARQRTGLDGARFRPWLQDFSDYAFDHRPFGAAEVQAQIDGAAAAQASGWMLWNPRNRYSSGGLQCEGNDCAAPAQRAE</sequence>
<dbReference type="EMBL" id="JAHTGR010000011">
    <property type="protein sequence ID" value="MBV6323326.1"/>
    <property type="molecule type" value="Genomic_DNA"/>
</dbReference>
<evidence type="ECO:0000256" key="1">
    <source>
        <dbReference type="SAM" id="SignalP"/>
    </source>
</evidence>
<dbReference type="Proteomes" id="UP001162889">
    <property type="component" value="Unassembled WGS sequence"/>
</dbReference>
<organism evidence="3 5">
    <name type="scientific">Duganella violaceipulchra</name>
    <dbReference type="NCBI Taxonomy" id="2849652"/>
    <lineage>
        <taxon>Bacteria</taxon>
        <taxon>Pseudomonadati</taxon>
        <taxon>Pseudomonadota</taxon>
        <taxon>Betaproteobacteria</taxon>
        <taxon>Burkholderiales</taxon>
        <taxon>Oxalobacteraceae</taxon>
        <taxon>Telluria group</taxon>
        <taxon>Duganella</taxon>
    </lineage>
</organism>
<feature type="signal peptide" evidence="1">
    <location>
        <begin position="1"/>
        <end position="19"/>
    </location>
</feature>
<dbReference type="Pfam" id="PF13200">
    <property type="entry name" value="DUF4015"/>
    <property type="match status" value="1"/>
</dbReference>
<reference evidence="4" key="2">
    <citation type="submission" date="2022-03" db="EMBL/GenBank/DDBJ databases">
        <title>Genome Encyclopedia of Bacteria and Archaea VI: Functional Genomics of Type Strains.</title>
        <authorList>
            <person name="Whitman W."/>
        </authorList>
    </citation>
    <scope>NUCLEOTIDE SEQUENCE</scope>
    <source>
        <strain evidence="4">HSC-15S17</strain>
    </source>
</reference>
<dbReference type="RefSeq" id="WP_217944031.1">
    <property type="nucleotide sequence ID" value="NZ_JAHTGR010000011.1"/>
</dbReference>
<dbReference type="InterPro" id="IPR025275">
    <property type="entry name" value="DUF4015"/>
</dbReference>
<reference evidence="3" key="1">
    <citation type="submission" date="2021-07" db="EMBL/GenBank/DDBJ databases">
        <title>Characterization of violacein-producing bacteria and related species.</title>
        <authorList>
            <person name="Wilson H.S."/>
            <person name="De Leon M.E."/>
        </authorList>
    </citation>
    <scope>NUCLEOTIDE SEQUENCE</scope>
    <source>
        <strain evidence="3">HSC-15S17</strain>
    </source>
</reference>
<evidence type="ECO:0000313" key="4">
    <source>
        <dbReference type="EMBL" id="MCP2007723.1"/>
    </source>
</evidence>
<protein>
    <submittedName>
        <fullName evidence="3">GTP-binding protein</fullName>
    </submittedName>
</protein>
<keyword evidence="6" id="KW-1185">Reference proteome</keyword>
<dbReference type="Proteomes" id="UP001155901">
    <property type="component" value="Unassembled WGS sequence"/>
</dbReference>
<keyword evidence="1" id="KW-0732">Signal</keyword>
<evidence type="ECO:0000313" key="3">
    <source>
        <dbReference type="EMBL" id="MBV6323326.1"/>
    </source>
</evidence>
<dbReference type="AlphaFoldDB" id="A0AA41HB55"/>
<evidence type="ECO:0000313" key="5">
    <source>
        <dbReference type="Proteomes" id="UP001155901"/>
    </source>
</evidence>
<feature type="domain" description="DUF4015" evidence="2">
    <location>
        <begin position="94"/>
        <end position="403"/>
    </location>
</feature>
<accession>A0AA41HB55</accession>
<evidence type="ECO:0000259" key="2">
    <source>
        <dbReference type="Pfam" id="PF13200"/>
    </source>
</evidence>
<gene>
    <name evidence="3" type="ORF">KVP70_20535</name>
    <name evidence="4" type="ORF">L1274_001416</name>
</gene>
<evidence type="ECO:0000313" key="6">
    <source>
        <dbReference type="Proteomes" id="UP001162889"/>
    </source>
</evidence>
<proteinExistence type="predicted"/>
<name>A0AA41HB55_9BURK</name>
<comment type="caution">
    <text evidence="3">The sequence shown here is derived from an EMBL/GenBank/DDBJ whole genome shotgun (WGS) entry which is preliminary data.</text>
</comment>
<feature type="chain" id="PRO_5041272268" evidence="1">
    <location>
        <begin position="20"/>
        <end position="423"/>
    </location>
</feature>